<evidence type="ECO:0000256" key="1">
    <source>
        <dbReference type="ARBA" id="ARBA00023277"/>
    </source>
</evidence>
<dbReference type="GO" id="GO:0016757">
    <property type="term" value="F:glycosyltransferase activity"/>
    <property type="evidence" value="ECO:0007669"/>
    <property type="project" value="UniProtKB-KW"/>
</dbReference>
<keyword evidence="2" id="KW-0328">Glycosyltransferase</keyword>
<comment type="caution">
    <text evidence="2">The sequence shown here is derived from an EMBL/GenBank/DDBJ whole genome shotgun (WGS) entry which is preliminary data.</text>
</comment>
<dbReference type="EMBL" id="JBFOLK010000005">
    <property type="protein sequence ID" value="KAL2510471.1"/>
    <property type="molecule type" value="Genomic_DNA"/>
</dbReference>
<dbReference type="PANTHER" id="PTHR31268">
    <property type="match status" value="1"/>
</dbReference>
<evidence type="ECO:0000313" key="3">
    <source>
        <dbReference type="Proteomes" id="UP001604336"/>
    </source>
</evidence>
<sequence>MGEAAEYAVYFSEAEKLAVTTCNSDAIPITIQPSTFEIFSFVPIKKLGRALKFAPIGLTNMFNSGGTIQGLVYNKTSVEIEVKGGGNFLAYSSMSPKKCFLNGAEVGFNWSENYKLGLYLPWIEESGGISCVTFVFLV</sequence>
<keyword evidence="1" id="KW-0119">Carbohydrate metabolism</keyword>
<dbReference type="AlphaFoldDB" id="A0ABD1TCM1"/>
<dbReference type="Proteomes" id="UP001604336">
    <property type="component" value="Unassembled WGS sequence"/>
</dbReference>
<keyword evidence="3" id="KW-1185">Reference proteome</keyword>
<reference evidence="3" key="1">
    <citation type="submission" date="2024-07" db="EMBL/GenBank/DDBJ databases">
        <title>Two chromosome-level genome assemblies of Korean endemic species Abeliophyllum distichum and Forsythia ovata (Oleaceae).</title>
        <authorList>
            <person name="Jang H."/>
        </authorList>
    </citation>
    <scope>NUCLEOTIDE SEQUENCE [LARGE SCALE GENOMIC DNA]</scope>
</reference>
<keyword evidence="2" id="KW-0808">Transferase</keyword>
<proteinExistence type="predicted"/>
<evidence type="ECO:0000313" key="2">
    <source>
        <dbReference type="EMBL" id="KAL2510471.1"/>
    </source>
</evidence>
<dbReference type="PANTHER" id="PTHR31268:SF8">
    <property type="entry name" value="GALACTINOL--SUCROSE GALACTOSYLTRANSFERASE 4-RELATED"/>
    <property type="match status" value="1"/>
</dbReference>
<dbReference type="InterPro" id="IPR008811">
    <property type="entry name" value="Glycosyl_hydrolases_36"/>
</dbReference>
<gene>
    <name evidence="2" type="ORF">Adt_16071</name>
</gene>
<dbReference type="Pfam" id="PF05691">
    <property type="entry name" value="Raffinose_syn"/>
    <property type="match status" value="1"/>
</dbReference>
<organism evidence="2 3">
    <name type="scientific">Abeliophyllum distichum</name>
    <dbReference type="NCBI Taxonomy" id="126358"/>
    <lineage>
        <taxon>Eukaryota</taxon>
        <taxon>Viridiplantae</taxon>
        <taxon>Streptophyta</taxon>
        <taxon>Embryophyta</taxon>
        <taxon>Tracheophyta</taxon>
        <taxon>Spermatophyta</taxon>
        <taxon>Magnoliopsida</taxon>
        <taxon>eudicotyledons</taxon>
        <taxon>Gunneridae</taxon>
        <taxon>Pentapetalae</taxon>
        <taxon>asterids</taxon>
        <taxon>lamiids</taxon>
        <taxon>Lamiales</taxon>
        <taxon>Oleaceae</taxon>
        <taxon>Forsythieae</taxon>
        <taxon>Abeliophyllum</taxon>
    </lineage>
</organism>
<protein>
    <submittedName>
        <fullName evidence="2">Galactinol--sucrose galactosyltransferase 4</fullName>
    </submittedName>
</protein>
<name>A0ABD1TCM1_9LAMI</name>
<accession>A0ABD1TCM1</accession>